<proteinExistence type="predicted"/>
<dbReference type="AlphaFoldDB" id="A0A4Z1H855"/>
<keyword evidence="2" id="KW-1185">Reference proteome</keyword>
<organism evidence="1 2">
    <name type="scientific">Botrytis hyacinthi</name>
    <dbReference type="NCBI Taxonomy" id="278943"/>
    <lineage>
        <taxon>Eukaryota</taxon>
        <taxon>Fungi</taxon>
        <taxon>Dikarya</taxon>
        <taxon>Ascomycota</taxon>
        <taxon>Pezizomycotina</taxon>
        <taxon>Leotiomycetes</taxon>
        <taxon>Helotiales</taxon>
        <taxon>Sclerotiniaceae</taxon>
        <taxon>Botrytis</taxon>
    </lineage>
</organism>
<accession>A0A4Z1H855</accession>
<gene>
    <name evidence="1" type="ORF">BHYA_0022g00440</name>
</gene>
<name>A0A4Z1H855_9HELO</name>
<reference evidence="1 2" key="1">
    <citation type="submission" date="2017-12" db="EMBL/GenBank/DDBJ databases">
        <title>Comparative genomics of Botrytis spp.</title>
        <authorList>
            <person name="Valero-Jimenez C.A."/>
            <person name="Tapia P."/>
            <person name="Veloso J."/>
            <person name="Silva-Moreno E."/>
            <person name="Staats M."/>
            <person name="Valdes J.H."/>
            <person name="Van Kan J.A.L."/>
        </authorList>
    </citation>
    <scope>NUCLEOTIDE SEQUENCE [LARGE SCALE GENOMIC DNA]</scope>
    <source>
        <strain evidence="1 2">Bh0001</strain>
    </source>
</reference>
<sequence length="228" mass="27215">MGQFKMLEEVRFLRSVQNLRLEIPLKDSRASKKNDDLYVAIQRRGQLQAIELFPSEPSNRFYFSLVGTWPLPRSYPPQFSPGNSIDMYVNYAQRLETMRQCFERFRQKFTESPQYESLTAPILSITFEEGHMRRSGLMIHHLLEHLRFYIPMKDQRLAIVNSSGSTTWEWEAEWRNDLVKQFRSAHSGTKRREWHLPSSVREILEKDHELWVQHCLQDSERYGLPELH</sequence>
<evidence type="ECO:0000313" key="1">
    <source>
        <dbReference type="EMBL" id="TGO41403.1"/>
    </source>
</evidence>
<dbReference type="EMBL" id="PQXK01000022">
    <property type="protein sequence ID" value="TGO41403.1"/>
    <property type="molecule type" value="Genomic_DNA"/>
</dbReference>
<protein>
    <submittedName>
        <fullName evidence="1">Uncharacterized protein</fullName>
    </submittedName>
</protein>
<dbReference type="Proteomes" id="UP000297814">
    <property type="component" value="Unassembled WGS sequence"/>
</dbReference>
<comment type="caution">
    <text evidence="1">The sequence shown here is derived from an EMBL/GenBank/DDBJ whole genome shotgun (WGS) entry which is preliminary data.</text>
</comment>
<evidence type="ECO:0000313" key="2">
    <source>
        <dbReference type="Proteomes" id="UP000297814"/>
    </source>
</evidence>